<reference evidence="5" key="1">
    <citation type="submission" date="2023-11" db="EMBL/GenBank/DDBJ databases">
        <authorList>
            <person name="De Vega J J."/>
            <person name="De Vega J J."/>
        </authorList>
    </citation>
    <scope>NUCLEOTIDE SEQUENCE</scope>
</reference>
<feature type="region of interest" description="Disordered" evidence="3">
    <location>
        <begin position="188"/>
        <end position="207"/>
    </location>
</feature>
<comment type="caution">
    <text evidence="5">The sequence shown here is derived from an EMBL/GenBank/DDBJ whole genome shotgun (WGS) entry which is preliminary data.</text>
</comment>
<proteinExistence type="predicted"/>
<keyword evidence="2" id="KW-0862">Zinc</keyword>
<evidence type="ECO:0000313" key="5">
    <source>
        <dbReference type="EMBL" id="CAK5284708.1"/>
    </source>
</evidence>
<dbReference type="PROSITE" id="PS50158">
    <property type="entry name" value="ZF_CCHC"/>
    <property type="match status" value="1"/>
</dbReference>
<keyword evidence="2" id="KW-0863">Zinc-finger</keyword>
<protein>
    <recommendedName>
        <fullName evidence="4">CCHC-type domain-containing protein</fullName>
    </recommendedName>
</protein>
<dbReference type="InterPro" id="IPR021109">
    <property type="entry name" value="Peptidase_aspartic_dom_sf"/>
</dbReference>
<keyword evidence="6" id="KW-1185">Reference proteome</keyword>
<dbReference type="SMART" id="SM00343">
    <property type="entry name" value="ZnF_C2HC"/>
    <property type="match status" value="1"/>
</dbReference>
<evidence type="ECO:0000259" key="4">
    <source>
        <dbReference type="PROSITE" id="PS50158"/>
    </source>
</evidence>
<dbReference type="Proteomes" id="UP001295794">
    <property type="component" value="Unassembled WGS sequence"/>
</dbReference>
<feature type="compositionally biased region" description="Basic and acidic residues" evidence="3">
    <location>
        <begin position="320"/>
        <end position="337"/>
    </location>
</feature>
<dbReference type="GO" id="GO:0006397">
    <property type="term" value="P:mRNA processing"/>
    <property type="evidence" value="ECO:0007669"/>
    <property type="project" value="UniProtKB-KW"/>
</dbReference>
<gene>
    <name evidence="5" type="ORF">MYCIT1_LOCUS38126</name>
</gene>
<feature type="region of interest" description="Disordered" evidence="3">
    <location>
        <begin position="386"/>
        <end position="442"/>
    </location>
</feature>
<keyword evidence="2" id="KW-0479">Metal-binding</keyword>
<evidence type="ECO:0000256" key="2">
    <source>
        <dbReference type="PROSITE-ProRule" id="PRU00047"/>
    </source>
</evidence>
<dbReference type="Gene3D" id="2.40.70.10">
    <property type="entry name" value="Acid Proteases"/>
    <property type="match status" value="1"/>
</dbReference>
<evidence type="ECO:0000256" key="1">
    <source>
        <dbReference type="ARBA" id="ARBA00022664"/>
    </source>
</evidence>
<feature type="compositionally biased region" description="Polar residues" evidence="3">
    <location>
        <begin position="338"/>
        <end position="348"/>
    </location>
</feature>
<feature type="region of interest" description="Disordered" evidence="3">
    <location>
        <begin position="319"/>
        <end position="348"/>
    </location>
</feature>
<feature type="domain" description="CCHC-type" evidence="4">
    <location>
        <begin position="217"/>
        <end position="231"/>
    </location>
</feature>
<dbReference type="EMBL" id="CAVNYO010000480">
    <property type="protein sequence ID" value="CAK5284708.1"/>
    <property type="molecule type" value="Genomic_DNA"/>
</dbReference>
<dbReference type="Pfam" id="PF00098">
    <property type="entry name" value="zf-CCHC"/>
    <property type="match status" value="1"/>
</dbReference>
<dbReference type="Gene3D" id="4.10.60.10">
    <property type="entry name" value="Zinc finger, CCHC-type"/>
    <property type="match status" value="1"/>
</dbReference>
<dbReference type="InterPro" id="IPR036875">
    <property type="entry name" value="Znf_CCHC_sf"/>
</dbReference>
<evidence type="ECO:0000256" key="3">
    <source>
        <dbReference type="SAM" id="MobiDB-lite"/>
    </source>
</evidence>
<name>A0AAD2Q7G2_9AGAR</name>
<accession>A0AAD2Q7G2</accession>
<keyword evidence="1" id="KW-0507">mRNA processing</keyword>
<sequence length="909" mass="101233">MADLDRLCRENRAIKITDEGDLKRFSLQMYSHYKRLSVPPAIITNKVACEHYMRTLDSEFSTVLRNALATSQIFNKRYQTRAGIANANVPATGVNRQDDPIQLKELMTMAEEMASTLSNKEEIPIIARPPKVRFDYETSPPNHAKVEELENSISNLKDSFLLHQKELQTQLQEALKTFIQPAREAPIQRSRPVGNNSSVPHFESRTQGGAAARNDDCRYCGQTGHWSNECPLKRSHIEKYLLKVDTKGMWRLFDDSFLPNVEGTQGQRVEAYWKKKGKSVNFQDSYYLEQFDSRNNDDMSDYPEEVADEIRSLRSQLVQYERKSSRPIPESRAEPKTQRTASGSTSNAMESAMGQFMQKAMTDAMAGYFNNMNSGYPQTQEQFIQTHRGANSQPERDDNNSAKPSEDHDKRAERREKPRKPVIIEEVSDSDDDEESVRDNVEKRKELPFEKVKPVLQEPVHSSKARVPDKYQLRAPIQTKAVAEAVYDKMKNASVDVTVGELLAVSGTVRDSILKDSSKKRVLVQKSMLQETGRVVEDVWEGELSYNLVSAKELPEPVFYHNTVEGEIPIGAIVATDPYEMYLESIPSNENPRHVYVGDLLAALRTVNGRINARLDADCILDSGSQIVSMAFSEAVDAQLSWDPKVVIYMESANGSISKSLGLARNVPFRFGTILVYLQVHILEGPAYKVLLGRPFDIATESNIKKAADGSQIITMRDPNLKTRCAMATQPRCTDDLPRNTKNNDGSTEPYRDAALLGHVTMHPPPPPPILISIHADIRPLPSSPGHLLQIPASGLAKPDSLHQGVLLPYALLPLHFGLLPADVVYCRTGSYQMPLRSSAPPLFPVGPLVLASNVSTGRPGTGLAAGLLQCGLPLLVSQELAITGPSEPLTILSGFVIIYLSSAIVPWQ</sequence>
<dbReference type="AlphaFoldDB" id="A0AAD2Q7G2"/>
<organism evidence="5 6">
    <name type="scientific">Mycena citricolor</name>
    <dbReference type="NCBI Taxonomy" id="2018698"/>
    <lineage>
        <taxon>Eukaryota</taxon>
        <taxon>Fungi</taxon>
        <taxon>Dikarya</taxon>
        <taxon>Basidiomycota</taxon>
        <taxon>Agaricomycotina</taxon>
        <taxon>Agaricomycetes</taxon>
        <taxon>Agaricomycetidae</taxon>
        <taxon>Agaricales</taxon>
        <taxon>Marasmiineae</taxon>
        <taxon>Mycenaceae</taxon>
        <taxon>Mycena</taxon>
    </lineage>
</organism>
<dbReference type="SUPFAM" id="SSF57756">
    <property type="entry name" value="Retrovirus zinc finger-like domains"/>
    <property type="match status" value="1"/>
</dbReference>
<feature type="compositionally biased region" description="Acidic residues" evidence="3">
    <location>
        <begin position="426"/>
        <end position="436"/>
    </location>
</feature>
<evidence type="ECO:0000313" key="6">
    <source>
        <dbReference type="Proteomes" id="UP001295794"/>
    </source>
</evidence>
<dbReference type="GO" id="GO:0003676">
    <property type="term" value="F:nucleic acid binding"/>
    <property type="evidence" value="ECO:0007669"/>
    <property type="project" value="InterPro"/>
</dbReference>
<feature type="compositionally biased region" description="Basic and acidic residues" evidence="3">
    <location>
        <begin position="394"/>
        <end position="416"/>
    </location>
</feature>
<dbReference type="InterPro" id="IPR001878">
    <property type="entry name" value="Znf_CCHC"/>
</dbReference>
<dbReference type="CDD" id="cd00303">
    <property type="entry name" value="retropepsin_like"/>
    <property type="match status" value="1"/>
</dbReference>
<dbReference type="GO" id="GO:0008270">
    <property type="term" value="F:zinc ion binding"/>
    <property type="evidence" value="ECO:0007669"/>
    <property type="project" value="UniProtKB-KW"/>
</dbReference>